<keyword evidence="2" id="KW-1185">Reference proteome</keyword>
<evidence type="ECO:0000313" key="1">
    <source>
        <dbReference type="EMBL" id="PMD20925.1"/>
    </source>
</evidence>
<gene>
    <name evidence="1" type="ORF">NA56DRAFT_704160</name>
</gene>
<dbReference type="Proteomes" id="UP000235672">
    <property type="component" value="Unassembled WGS sequence"/>
</dbReference>
<name>A0A2J6Q3S2_9HELO</name>
<accession>A0A2J6Q3S2</accession>
<evidence type="ECO:0000313" key="2">
    <source>
        <dbReference type="Proteomes" id="UP000235672"/>
    </source>
</evidence>
<protein>
    <submittedName>
        <fullName evidence="1">Uncharacterized protein</fullName>
    </submittedName>
</protein>
<sequence>MPPLSCQHSRFHLARPWSTRKFHFQRSFRTVCLPSRNLTIASIMVGDLNQGILARVHWDPVLVGKKDYSLERAADGYRAADISRQLIPADYGFLDQVWHRLPLVIPGGVAGVLGALVSARSTSGHKSSSSSSIIILTAFEPSSQTSLTSRTSTMTLPSGAVILTIEVITSVQTLTPQATLKSHDFPSYSTTTTDFGLLSTSVVSATPEFASSTARASAFIRGSYSLPITGSELEQIRVIGTAQRSEPTRPPIKCLNCQFFLADLATQYGLTRESCSLSVENQRTCSGINGLLPTFLHLFLKLVQQPSSLGQRMARIIWFERKLFKHCRSSADTFDGENSLEQLHFHVTKNEIG</sequence>
<dbReference type="AlphaFoldDB" id="A0A2J6Q3S2"/>
<reference evidence="1 2" key="1">
    <citation type="submission" date="2016-05" db="EMBL/GenBank/DDBJ databases">
        <title>A degradative enzymes factory behind the ericoid mycorrhizal symbiosis.</title>
        <authorList>
            <consortium name="DOE Joint Genome Institute"/>
            <person name="Martino E."/>
            <person name="Morin E."/>
            <person name="Grelet G."/>
            <person name="Kuo A."/>
            <person name="Kohler A."/>
            <person name="Daghino S."/>
            <person name="Barry K."/>
            <person name="Choi C."/>
            <person name="Cichocki N."/>
            <person name="Clum A."/>
            <person name="Copeland A."/>
            <person name="Hainaut M."/>
            <person name="Haridas S."/>
            <person name="Labutti K."/>
            <person name="Lindquist E."/>
            <person name="Lipzen A."/>
            <person name="Khouja H.-R."/>
            <person name="Murat C."/>
            <person name="Ohm R."/>
            <person name="Olson A."/>
            <person name="Spatafora J."/>
            <person name="Veneault-Fourrey C."/>
            <person name="Henrissat B."/>
            <person name="Grigoriev I."/>
            <person name="Martin F."/>
            <person name="Perotto S."/>
        </authorList>
    </citation>
    <scope>NUCLEOTIDE SEQUENCE [LARGE SCALE GENOMIC DNA]</scope>
    <source>
        <strain evidence="1 2">UAMH 7357</strain>
    </source>
</reference>
<proteinExistence type="predicted"/>
<dbReference type="EMBL" id="KZ613483">
    <property type="protein sequence ID" value="PMD20925.1"/>
    <property type="molecule type" value="Genomic_DNA"/>
</dbReference>
<organism evidence="1 2">
    <name type="scientific">Hyaloscypha hepaticicola</name>
    <dbReference type="NCBI Taxonomy" id="2082293"/>
    <lineage>
        <taxon>Eukaryota</taxon>
        <taxon>Fungi</taxon>
        <taxon>Dikarya</taxon>
        <taxon>Ascomycota</taxon>
        <taxon>Pezizomycotina</taxon>
        <taxon>Leotiomycetes</taxon>
        <taxon>Helotiales</taxon>
        <taxon>Hyaloscyphaceae</taxon>
        <taxon>Hyaloscypha</taxon>
    </lineage>
</organism>